<feature type="non-terminal residue" evidence="1">
    <location>
        <position position="178"/>
    </location>
</feature>
<comment type="caution">
    <text evidence="1">The sequence shown here is derived from an EMBL/GenBank/DDBJ whole genome shotgun (WGS) entry which is preliminary data.</text>
</comment>
<proteinExistence type="predicted"/>
<sequence length="178" mass="19761">PGFPSVTVEAIQADFHAPDFIHNLGRFLQTKGITPRLQPALNTTFPLYKRLFLTLAQIPEVGSASVRDTVRAVRGERSRITAKGIIPAKPGTFDTVLVRVQPREVNDAPTHGLCVARVRAIFRIPDDFGQYPDPVVYVDWFKPLNQPLVGLGMYQVSLSTRNNRQNSSIIPVTDIARS</sequence>
<accession>A0AAD7HGH0</accession>
<evidence type="ECO:0000313" key="2">
    <source>
        <dbReference type="Proteomes" id="UP001215598"/>
    </source>
</evidence>
<dbReference type="Proteomes" id="UP001215598">
    <property type="component" value="Unassembled WGS sequence"/>
</dbReference>
<evidence type="ECO:0000313" key="1">
    <source>
        <dbReference type="EMBL" id="KAJ7720241.1"/>
    </source>
</evidence>
<dbReference type="EMBL" id="JARKIB010000242">
    <property type="protein sequence ID" value="KAJ7720241.1"/>
    <property type="molecule type" value="Genomic_DNA"/>
</dbReference>
<feature type="non-terminal residue" evidence="1">
    <location>
        <position position="1"/>
    </location>
</feature>
<name>A0AAD7HGH0_9AGAR</name>
<reference evidence="1" key="1">
    <citation type="submission" date="2023-03" db="EMBL/GenBank/DDBJ databases">
        <title>Massive genome expansion in bonnet fungi (Mycena s.s.) driven by repeated elements and novel gene families across ecological guilds.</title>
        <authorList>
            <consortium name="Lawrence Berkeley National Laboratory"/>
            <person name="Harder C.B."/>
            <person name="Miyauchi S."/>
            <person name="Viragh M."/>
            <person name="Kuo A."/>
            <person name="Thoen E."/>
            <person name="Andreopoulos B."/>
            <person name="Lu D."/>
            <person name="Skrede I."/>
            <person name="Drula E."/>
            <person name="Henrissat B."/>
            <person name="Morin E."/>
            <person name="Kohler A."/>
            <person name="Barry K."/>
            <person name="LaButti K."/>
            <person name="Morin E."/>
            <person name="Salamov A."/>
            <person name="Lipzen A."/>
            <person name="Mereny Z."/>
            <person name="Hegedus B."/>
            <person name="Baldrian P."/>
            <person name="Stursova M."/>
            <person name="Weitz H."/>
            <person name="Taylor A."/>
            <person name="Grigoriev I.V."/>
            <person name="Nagy L.G."/>
            <person name="Martin F."/>
            <person name="Kauserud H."/>
        </authorList>
    </citation>
    <scope>NUCLEOTIDE SEQUENCE</scope>
    <source>
        <strain evidence="1">CBHHK182m</strain>
    </source>
</reference>
<dbReference type="AlphaFoldDB" id="A0AAD7HGH0"/>
<organism evidence="1 2">
    <name type="scientific">Mycena metata</name>
    <dbReference type="NCBI Taxonomy" id="1033252"/>
    <lineage>
        <taxon>Eukaryota</taxon>
        <taxon>Fungi</taxon>
        <taxon>Dikarya</taxon>
        <taxon>Basidiomycota</taxon>
        <taxon>Agaricomycotina</taxon>
        <taxon>Agaricomycetes</taxon>
        <taxon>Agaricomycetidae</taxon>
        <taxon>Agaricales</taxon>
        <taxon>Marasmiineae</taxon>
        <taxon>Mycenaceae</taxon>
        <taxon>Mycena</taxon>
    </lineage>
</organism>
<protein>
    <submittedName>
        <fullName evidence="1">Uncharacterized protein</fullName>
    </submittedName>
</protein>
<gene>
    <name evidence="1" type="ORF">B0H16DRAFT_1256247</name>
</gene>
<keyword evidence="2" id="KW-1185">Reference proteome</keyword>